<dbReference type="EMBL" id="HBGO01020715">
    <property type="protein sequence ID" value="CAD9342993.1"/>
    <property type="molecule type" value="Transcribed_RNA"/>
</dbReference>
<dbReference type="PANTHER" id="PTHR12677:SF59">
    <property type="entry name" value="GOLGI APPARATUS MEMBRANE PROTEIN TVP38-RELATED"/>
    <property type="match status" value="1"/>
</dbReference>
<evidence type="ECO:0000256" key="1">
    <source>
        <dbReference type="ARBA" id="ARBA00004651"/>
    </source>
</evidence>
<feature type="transmembrane region" description="Helical" evidence="7">
    <location>
        <begin position="312"/>
        <end position="332"/>
    </location>
</feature>
<feature type="domain" description="VTT" evidence="9">
    <location>
        <begin position="179"/>
        <end position="292"/>
    </location>
</feature>
<dbReference type="InterPro" id="IPR015414">
    <property type="entry name" value="TMEM64"/>
</dbReference>
<dbReference type="AlphaFoldDB" id="A0A7S2EKT3"/>
<protein>
    <recommendedName>
        <fullName evidence="9">VTT domain-containing protein</fullName>
    </recommendedName>
</protein>
<proteinExistence type="predicted"/>
<evidence type="ECO:0000256" key="8">
    <source>
        <dbReference type="SAM" id="SignalP"/>
    </source>
</evidence>
<evidence type="ECO:0000256" key="2">
    <source>
        <dbReference type="ARBA" id="ARBA00022475"/>
    </source>
</evidence>
<organism evidence="10">
    <name type="scientific">Trieres chinensis</name>
    <name type="common">Marine centric diatom</name>
    <name type="synonym">Odontella sinensis</name>
    <dbReference type="NCBI Taxonomy" id="1514140"/>
    <lineage>
        <taxon>Eukaryota</taxon>
        <taxon>Sar</taxon>
        <taxon>Stramenopiles</taxon>
        <taxon>Ochrophyta</taxon>
        <taxon>Bacillariophyta</taxon>
        <taxon>Mediophyceae</taxon>
        <taxon>Biddulphiophycidae</taxon>
        <taxon>Eupodiscales</taxon>
        <taxon>Parodontellaceae</taxon>
        <taxon>Trieres</taxon>
    </lineage>
</organism>
<dbReference type="PANTHER" id="PTHR12677">
    <property type="entry name" value="GOLGI APPARATUS MEMBRANE PROTEIN TVP38-RELATED"/>
    <property type="match status" value="1"/>
</dbReference>
<keyword evidence="5 7" id="KW-0472">Membrane</keyword>
<keyword evidence="4 7" id="KW-1133">Transmembrane helix</keyword>
<evidence type="ECO:0000256" key="3">
    <source>
        <dbReference type="ARBA" id="ARBA00022692"/>
    </source>
</evidence>
<gene>
    <name evidence="10" type="ORF">OSIN01602_LOCUS11880</name>
</gene>
<evidence type="ECO:0000256" key="7">
    <source>
        <dbReference type="SAM" id="Phobius"/>
    </source>
</evidence>
<evidence type="ECO:0000256" key="5">
    <source>
        <dbReference type="ARBA" id="ARBA00023136"/>
    </source>
</evidence>
<accession>A0A7S2EKT3</accession>
<feature type="transmembrane region" description="Helical" evidence="7">
    <location>
        <begin position="160"/>
        <end position="181"/>
    </location>
</feature>
<evidence type="ECO:0000313" key="10">
    <source>
        <dbReference type="EMBL" id="CAD9342993.1"/>
    </source>
</evidence>
<keyword evidence="2" id="KW-1003">Cell membrane</keyword>
<feature type="chain" id="PRO_5031152057" description="VTT domain-containing protein" evidence="8">
    <location>
        <begin position="31"/>
        <end position="346"/>
    </location>
</feature>
<dbReference type="Pfam" id="PF09335">
    <property type="entry name" value="VTT_dom"/>
    <property type="match status" value="1"/>
</dbReference>
<dbReference type="GO" id="GO:0005886">
    <property type="term" value="C:plasma membrane"/>
    <property type="evidence" value="ECO:0007669"/>
    <property type="project" value="UniProtKB-SubCell"/>
</dbReference>
<name>A0A7S2EKT3_TRICV</name>
<evidence type="ECO:0000256" key="6">
    <source>
        <dbReference type="SAM" id="MobiDB-lite"/>
    </source>
</evidence>
<comment type="subcellular location">
    <subcellularLocation>
        <location evidence="1">Cell membrane</location>
        <topology evidence="1">Multi-pass membrane protein</topology>
    </subcellularLocation>
</comment>
<sequence>MWLPGVRRRRHHRHPAVVRIVAMCAAAAIASNTPNAVGAFAAPRAGSAASTANVPRRGRRSSVDTSILSPPPPHPLETLGKGLAAIDVRGGEPSGSDGNGGSGGGWRERKRWIAVAATAAAAAWKRDALLAAYRAARNADLRSSLLSGLDAVNDLGTPGLAAYAVLFALWEIFVGITTPVETAAGMAFGVKRGIVASAVGKIGGAVTAYFIGHLFLQDFVREKLKDNEMMDLVEDSIQQNPIGVALIWRFSFLPEFVKNFGLSVLPLKPIHFVTAVVLHGFPFTCLWTFLGAETGALARGVVLEPSRTLKMLVSGVYIFGFFVSPTLVGLWVKSLKDKQNLKRKQP</sequence>
<feature type="transmembrane region" description="Helical" evidence="7">
    <location>
        <begin position="193"/>
        <end position="216"/>
    </location>
</feature>
<feature type="region of interest" description="Disordered" evidence="6">
    <location>
        <begin position="44"/>
        <end position="75"/>
    </location>
</feature>
<reference evidence="10" key="1">
    <citation type="submission" date="2021-01" db="EMBL/GenBank/DDBJ databases">
        <authorList>
            <person name="Corre E."/>
            <person name="Pelletier E."/>
            <person name="Niang G."/>
            <person name="Scheremetjew M."/>
            <person name="Finn R."/>
            <person name="Kale V."/>
            <person name="Holt S."/>
            <person name="Cochrane G."/>
            <person name="Meng A."/>
            <person name="Brown T."/>
            <person name="Cohen L."/>
        </authorList>
    </citation>
    <scope>NUCLEOTIDE SEQUENCE</scope>
    <source>
        <strain evidence="10">Grunow 1884</strain>
    </source>
</reference>
<evidence type="ECO:0000256" key="4">
    <source>
        <dbReference type="ARBA" id="ARBA00022989"/>
    </source>
</evidence>
<feature type="transmembrane region" description="Helical" evidence="7">
    <location>
        <begin position="269"/>
        <end position="292"/>
    </location>
</feature>
<dbReference type="InterPro" id="IPR032816">
    <property type="entry name" value="VTT_dom"/>
</dbReference>
<feature type="signal peptide" evidence="8">
    <location>
        <begin position="1"/>
        <end position="30"/>
    </location>
</feature>
<keyword evidence="3 7" id="KW-0812">Transmembrane</keyword>
<keyword evidence="8" id="KW-0732">Signal</keyword>
<evidence type="ECO:0000259" key="9">
    <source>
        <dbReference type="Pfam" id="PF09335"/>
    </source>
</evidence>